<protein>
    <submittedName>
        <fullName evidence="1">Uncharacterized protein</fullName>
    </submittedName>
</protein>
<proteinExistence type="predicted"/>
<dbReference type="PANTHER" id="PTHR31424">
    <property type="entry name" value="PROTEIN CBG23806"/>
    <property type="match status" value="1"/>
</dbReference>
<reference evidence="1" key="1">
    <citation type="submission" date="2017-05" db="UniProtKB">
        <authorList>
            <consortium name="EnsemblMetazoa"/>
        </authorList>
    </citation>
    <scope>IDENTIFICATION</scope>
</reference>
<dbReference type="EnsemblMetazoa" id="Aqu2.1.22037_001">
    <property type="protein sequence ID" value="Aqu2.1.22037_001"/>
    <property type="gene ID" value="Aqu2.1.22037"/>
</dbReference>
<name>A0A1X7U2C2_AMPQE</name>
<dbReference type="AlphaFoldDB" id="A0A1X7U2C2"/>
<evidence type="ECO:0000313" key="1">
    <source>
        <dbReference type="EnsemblMetazoa" id="Aqu2.1.22037_001"/>
    </source>
</evidence>
<organism evidence="1">
    <name type="scientific">Amphimedon queenslandica</name>
    <name type="common">Sponge</name>
    <dbReference type="NCBI Taxonomy" id="400682"/>
    <lineage>
        <taxon>Eukaryota</taxon>
        <taxon>Metazoa</taxon>
        <taxon>Porifera</taxon>
        <taxon>Demospongiae</taxon>
        <taxon>Heteroscleromorpha</taxon>
        <taxon>Haplosclerida</taxon>
        <taxon>Niphatidae</taxon>
        <taxon>Amphimedon</taxon>
    </lineage>
</organism>
<dbReference type="InParanoid" id="A0A1X7U2C2"/>
<dbReference type="OrthoDB" id="10050996at2759"/>
<accession>A0A1X7U2C2</accession>
<sequence>MHDKVIGKVCPPGPHITLRIFQRLFNLLEEECHQLDLSITEPCTTNSGKSFRDYLQAKSTIKVTEQEQSNHTIVQNKRKVKQGFEREDGIFVKSLERAMASFHVVGQAYHGGSFVGNPIQRAVKPENIKTMCNSVIATATSLNNSALQSKADEINDKFMDAFNLFAQCHTIYDSNTLLSNAKINELETAIDAFLQFYSESFTATVLPKMHMLEDHLVPWVKRWKVGCGCMGEQGAESLHAMFNNVERAYNNIVDRVERLRVLLQNHHFKLLPANKSLEPPPLKKRPTKPRD</sequence>